<dbReference type="GO" id="GO:0008233">
    <property type="term" value="F:peptidase activity"/>
    <property type="evidence" value="ECO:0007669"/>
    <property type="project" value="InterPro"/>
</dbReference>
<evidence type="ECO:0000256" key="1">
    <source>
        <dbReference type="SAM" id="Phobius"/>
    </source>
</evidence>
<keyword evidence="4" id="KW-1185">Reference proteome</keyword>
<dbReference type="OrthoDB" id="9799970at2"/>
<dbReference type="RefSeq" id="WP_115774013.1">
    <property type="nucleotide sequence ID" value="NZ_PIOC01000021.1"/>
</dbReference>
<name>A0A3D8PM09_9BACI</name>
<dbReference type="Proteomes" id="UP000257143">
    <property type="component" value="Unassembled WGS sequence"/>
</dbReference>
<dbReference type="InterPro" id="IPR052179">
    <property type="entry name" value="DD-CPase-like"/>
</dbReference>
<dbReference type="AlphaFoldDB" id="A0A3D8PM09"/>
<dbReference type="CDD" id="cd14845">
    <property type="entry name" value="L-Ala-D-Glu_peptidase_like"/>
    <property type="match status" value="1"/>
</dbReference>
<dbReference type="SUPFAM" id="SSF55166">
    <property type="entry name" value="Hedgehog/DD-peptidase"/>
    <property type="match status" value="1"/>
</dbReference>
<evidence type="ECO:0000259" key="2">
    <source>
        <dbReference type="Pfam" id="PF13539"/>
    </source>
</evidence>
<protein>
    <submittedName>
        <fullName evidence="3">Peptidase</fullName>
    </submittedName>
</protein>
<dbReference type="Gene3D" id="3.30.1380.10">
    <property type="match status" value="1"/>
</dbReference>
<gene>
    <name evidence="3" type="ORF">CWR48_14430</name>
</gene>
<reference evidence="4" key="1">
    <citation type="submission" date="2017-11" db="EMBL/GenBank/DDBJ databases">
        <authorList>
            <person name="Zhu W."/>
        </authorList>
    </citation>
    <scope>NUCLEOTIDE SEQUENCE [LARGE SCALE GENOMIC DNA]</scope>
    <source>
        <strain evidence="4">CAU 1183</strain>
    </source>
</reference>
<keyword evidence="1" id="KW-0812">Transmembrane</keyword>
<evidence type="ECO:0000313" key="4">
    <source>
        <dbReference type="Proteomes" id="UP000257143"/>
    </source>
</evidence>
<feature type="domain" description="Peptidase M15C" evidence="2">
    <location>
        <begin position="99"/>
        <end position="167"/>
    </location>
</feature>
<dbReference type="PANTHER" id="PTHR34385:SF1">
    <property type="entry name" value="PEPTIDOGLYCAN L-ALANYL-D-GLUTAMATE ENDOPEPTIDASE CWLK"/>
    <property type="match status" value="1"/>
</dbReference>
<keyword evidence="1" id="KW-1133">Transmembrane helix</keyword>
<feature type="transmembrane region" description="Helical" evidence="1">
    <location>
        <begin position="7"/>
        <end position="27"/>
    </location>
</feature>
<evidence type="ECO:0000313" key="3">
    <source>
        <dbReference type="EMBL" id="RDW17120.1"/>
    </source>
</evidence>
<dbReference type="InterPro" id="IPR009045">
    <property type="entry name" value="Zn_M74/Hedgehog-like"/>
</dbReference>
<dbReference type="InterPro" id="IPR039561">
    <property type="entry name" value="Peptidase_M15C"/>
</dbReference>
<dbReference type="Pfam" id="PF13539">
    <property type="entry name" value="Peptidase_M15_4"/>
    <property type="match status" value="1"/>
</dbReference>
<keyword evidence="1" id="KW-0472">Membrane</keyword>
<organism evidence="3 4">
    <name type="scientific">Oceanobacillus arenosus</name>
    <dbReference type="NCBI Taxonomy" id="1229153"/>
    <lineage>
        <taxon>Bacteria</taxon>
        <taxon>Bacillati</taxon>
        <taxon>Bacillota</taxon>
        <taxon>Bacilli</taxon>
        <taxon>Bacillales</taxon>
        <taxon>Bacillaceae</taxon>
        <taxon>Oceanobacillus</taxon>
    </lineage>
</organism>
<accession>A0A3D8PM09</accession>
<sequence length="191" mass="21955">MKKFNSLIITWGLIILFLVVIGFFYNFSRDDDYLYLGKDAPIPRELHPLVDEKKNTLIQQALVLNIHLVITDEFRSFEQQNALYEKGRSIEGNIVTNARAGETYHNYGLAIDYALINDAGDYIWDTTYDGNVNGKSDWFEVAELAKNLGFEWGGDWSGFKDYPHLQMTFGLSIRQLQEGVRPATEEMKTVE</sequence>
<dbReference type="EMBL" id="PIOC01000021">
    <property type="protein sequence ID" value="RDW17120.1"/>
    <property type="molecule type" value="Genomic_DNA"/>
</dbReference>
<proteinExistence type="predicted"/>
<dbReference type="PANTHER" id="PTHR34385">
    <property type="entry name" value="D-ALANYL-D-ALANINE CARBOXYPEPTIDASE"/>
    <property type="match status" value="1"/>
</dbReference>
<comment type="caution">
    <text evidence="3">The sequence shown here is derived from an EMBL/GenBank/DDBJ whole genome shotgun (WGS) entry which is preliminary data.</text>
</comment>